<name>A0A0R3KYB8_9BRAD</name>
<dbReference type="Gene3D" id="1.20.58.340">
    <property type="entry name" value="Magnesium transport protein CorA, transmembrane region"/>
    <property type="match status" value="2"/>
</dbReference>
<dbReference type="PANTHER" id="PTHR46494:SF3">
    <property type="entry name" value="ZINC TRANSPORT PROTEIN ZNTB"/>
    <property type="match status" value="1"/>
</dbReference>
<dbReference type="GO" id="GO:0015087">
    <property type="term" value="F:cobalt ion transmembrane transporter activity"/>
    <property type="evidence" value="ECO:0007669"/>
    <property type="project" value="TreeGrafter"/>
</dbReference>
<keyword evidence="13" id="KW-1185">Reference proteome</keyword>
<dbReference type="InterPro" id="IPR045861">
    <property type="entry name" value="CorA_cytoplasmic_dom"/>
</dbReference>
<evidence type="ECO:0000256" key="3">
    <source>
        <dbReference type="ARBA" id="ARBA00022448"/>
    </source>
</evidence>
<evidence type="ECO:0000256" key="4">
    <source>
        <dbReference type="ARBA" id="ARBA00022475"/>
    </source>
</evidence>
<feature type="transmembrane region" description="Helical" evidence="11">
    <location>
        <begin position="302"/>
        <end position="321"/>
    </location>
</feature>
<dbReference type="AlphaFoldDB" id="A0A0R3KYB8"/>
<keyword evidence="7" id="KW-0862">Zinc</keyword>
<evidence type="ECO:0000313" key="12">
    <source>
        <dbReference type="EMBL" id="KRR00420.1"/>
    </source>
</evidence>
<evidence type="ECO:0000313" key="13">
    <source>
        <dbReference type="Proteomes" id="UP000050863"/>
    </source>
</evidence>
<evidence type="ECO:0008006" key="14">
    <source>
        <dbReference type="Google" id="ProtNLM"/>
    </source>
</evidence>
<comment type="similarity">
    <text evidence="2">Belongs to the CorA metal ion transporter (MIT) (TC 1.A.35) family.</text>
</comment>
<keyword evidence="10 11" id="KW-0472">Membrane</keyword>
<evidence type="ECO:0000256" key="7">
    <source>
        <dbReference type="ARBA" id="ARBA00022833"/>
    </source>
</evidence>
<protein>
    <recommendedName>
        <fullName evidence="14">Magnesium transporter CorA</fullName>
    </recommendedName>
</protein>
<dbReference type="RefSeq" id="WP_057838692.1">
    <property type="nucleotide sequence ID" value="NZ_LLXZ01000171.1"/>
</dbReference>
<dbReference type="GO" id="GO:0015095">
    <property type="term" value="F:magnesium ion transmembrane transporter activity"/>
    <property type="evidence" value="ECO:0007669"/>
    <property type="project" value="TreeGrafter"/>
</dbReference>
<keyword evidence="9" id="KW-0406">Ion transport</keyword>
<dbReference type="GO" id="GO:0005886">
    <property type="term" value="C:plasma membrane"/>
    <property type="evidence" value="ECO:0007669"/>
    <property type="project" value="UniProtKB-SubCell"/>
</dbReference>
<comment type="caution">
    <text evidence="12">The sequence shown here is derived from an EMBL/GenBank/DDBJ whole genome shotgun (WGS) entry which is preliminary data.</text>
</comment>
<dbReference type="OrthoDB" id="9803484at2"/>
<evidence type="ECO:0000256" key="1">
    <source>
        <dbReference type="ARBA" id="ARBA00004651"/>
    </source>
</evidence>
<dbReference type="SUPFAM" id="SSF144083">
    <property type="entry name" value="Magnesium transport protein CorA, transmembrane region"/>
    <property type="match status" value="1"/>
</dbReference>
<dbReference type="GO" id="GO:0000287">
    <property type="term" value="F:magnesium ion binding"/>
    <property type="evidence" value="ECO:0007669"/>
    <property type="project" value="TreeGrafter"/>
</dbReference>
<evidence type="ECO:0000256" key="10">
    <source>
        <dbReference type="ARBA" id="ARBA00023136"/>
    </source>
</evidence>
<evidence type="ECO:0000256" key="9">
    <source>
        <dbReference type="ARBA" id="ARBA00023065"/>
    </source>
</evidence>
<evidence type="ECO:0000256" key="8">
    <source>
        <dbReference type="ARBA" id="ARBA00022989"/>
    </source>
</evidence>
<feature type="transmembrane region" description="Helical" evidence="11">
    <location>
        <begin position="267"/>
        <end position="290"/>
    </location>
</feature>
<reference evidence="12 13" key="1">
    <citation type="submission" date="2014-03" db="EMBL/GenBank/DDBJ databases">
        <title>Bradyrhizobium valentinum sp. nov., isolated from effective nodules of Lupinus mariae-josephae, a lupine endemic of basic-lime soils in Eastern Spain.</title>
        <authorList>
            <person name="Duran D."/>
            <person name="Rey L."/>
            <person name="Navarro A."/>
            <person name="Busquets A."/>
            <person name="Imperial J."/>
            <person name="Ruiz-Argueso T."/>
        </authorList>
    </citation>
    <scope>NUCLEOTIDE SEQUENCE [LARGE SCALE GENOMIC DNA]</scope>
    <source>
        <strain evidence="12 13">PAC68</strain>
    </source>
</reference>
<dbReference type="Gene3D" id="3.30.460.20">
    <property type="entry name" value="CorA soluble domain-like"/>
    <property type="match status" value="1"/>
</dbReference>
<accession>A0A0R3KYB8</accession>
<dbReference type="Pfam" id="PF01544">
    <property type="entry name" value="CorA"/>
    <property type="match status" value="1"/>
</dbReference>
<evidence type="ECO:0000256" key="5">
    <source>
        <dbReference type="ARBA" id="ARBA00022519"/>
    </source>
</evidence>
<dbReference type="SUPFAM" id="SSF143865">
    <property type="entry name" value="CorA soluble domain-like"/>
    <property type="match status" value="1"/>
</dbReference>
<sequence length="327" mass="37137">MDQPLADIGIISAYRFASDGSARKLDVANLDAELANPNGWLWLHFNLANRRCHDWLATSAALSDVARETLLDADEHIRLDIFDEEIAGVLPDLHQEFMQEGDDLLRVHFAISPRLMITARRKPLRAIELTRRALDSGRKFPTPVSLFDAIVDQFADVIGRFSAGLGDELDIVENHVLHDEIDDERLRLGRVRLQAIRTRRQLSQIRALFHRLEAREDVESENLLSAMRKLAQKFDALDYEFSAIYERARLLQDEIAGRMTAITNRRLFTLSVLTACMLPSTLVTGFFGMNTKDMPFQTGHGGTWYALLLVIAAGALTWWLLRRTKAL</sequence>
<proteinExistence type="inferred from homology"/>
<keyword evidence="4" id="KW-1003">Cell membrane</keyword>
<dbReference type="EMBL" id="LLXZ01000171">
    <property type="protein sequence ID" value="KRR00420.1"/>
    <property type="molecule type" value="Genomic_DNA"/>
</dbReference>
<dbReference type="GO" id="GO:0050897">
    <property type="term" value="F:cobalt ion binding"/>
    <property type="evidence" value="ECO:0007669"/>
    <property type="project" value="TreeGrafter"/>
</dbReference>
<dbReference type="STRING" id="280332.CQ12_29485"/>
<dbReference type="Proteomes" id="UP000050863">
    <property type="component" value="Unassembled WGS sequence"/>
</dbReference>
<keyword evidence="3" id="KW-0813">Transport</keyword>
<keyword evidence="5" id="KW-0997">Cell inner membrane</keyword>
<keyword evidence="6 11" id="KW-0812">Transmembrane</keyword>
<gene>
    <name evidence="12" type="ORF">CQ12_29485</name>
</gene>
<dbReference type="InterPro" id="IPR002523">
    <property type="entry name" value="MgTranspt_CorA/ZnTranspt_ZntB"/>
</dbReference>
<evidence type="ECO:0000256" key="11">
    <source>
        <dbReference type="SAM" id="Phobius"/>
    </source>
</evidence>
<dbReference type="InterPro" id="IPR045863">
    <property type="entry name" value="CorA_TM1_TM2"/>
</dbReference>
<dbReference type="PANTHER" id="PTHR46494">
    <property type="entry name" value="CORA FAMILY METAL ION TRANSPORTER (EUROFUNG)"/>
    <property type="match status" value="1"/>
</dbReference>
<evidence type="ECO:0000256" key="2">
    <source>
        <dbReference type="ARBA" id="ARBA00009765"/>
    </source>
</evidence>
<organism evidence="12 13">
    <name type="scientific">Bradyrhizobium jicamae</name>
    <dbReference type="NCBI Taxonomy" id="280332"/>
    <lineage>
        <taxon>Bacteria</taxon>
        <taxon>Pseudomonadati</taxon>
        <taxon>Pseudomonadota</taxon>
        <taxon>Alphaproteobacteria</taxon>
        <taxon>Hyphomicrobiales</taxon>
        <taxon>Nitrobacteraceae</taxon>
        <taxon>Bradyrhizobium</taxon>
    </lineage>
</organism>
<dbReference type="CDD" id="cd12834">
    <property type="entry name" value="ZntB_u1"/>
    <property type="match status" value="1"/>
</dbReference>
<keyword evidence="8 11" id="KW-1133">Transmembrane helix</keyword>
<comment type="subcellular location">
    <subcellularLocation>
        <location evidence="1">Cell membrane</location>
        <topology evidence="1">Multi-pass membrane protein</topology>
    </subcellularLocation>
</comment>
<evidence type="ECO:0000256" key="6">
    <source>
        <dbReference type="ARBA" id="ARBA00022692"/>
    </source>
</evidence>